<name>A0A0P0D645_9FLAO</name>
<feature type="transmembrane region" description="Helical" evidence="6">
    <location>
        <begin position="9"/>
        <end position="30"/>
    </location>
</feature>
<protein>
    <recommendedName>
        <fullName evidence="9">Polysaccharide biosynthesis protein C-terminal domain-containing protein</fullName>
    </recommendedName>
</protein>
<feature type="transmembrane region" description="Helical" evidence="6">
    <location>
        <begin position="279"/>
        <end position="303"/>
    </location>
</feature>
<keyword evidence="2" id="KW-1003">Cell membrane</keyword>
<evidence type="ECO:0000313" key="8">
    <source>
        <dbReference type="Proteomes" id="UP000057981"/>
    </source>
</evidence>
<accession>A0A0P0D645</accession>
<dbReference type="AlphaFoldDB" id="A0A0P0D645"/>
<evidence type="ECO:0000256" key="2">
    <source>
        <dbReference type="ARBA" id="ARBA00022475"/>
    </source>
</evidence>
<feature type="transmembrane region" description="Helical" evidence="6">
    <location>
        <begin position="315"/>
        <end position="334"/>
    </location>
</feature>
<dbReference type="Proteomes" id="UP000057981">
    <property type="component" value="Chromosome"/>
</dbReference>
<feature type="transmembrane region" description="Helical" evidence="6">
    <location>
        <begin position="346"/>
        <end position="365"/>
    </location>
</feature>
<reference evidence="7 8" key="1">
    <citation type="submission" date="2015-10" db="EMBL/GenBank/DDBJ databases">
        <authorList>
            <person name="Gilbert D.G."/>
        </authorList>
    </citation>
    <scope>NUCLEOTIDE SEQUENCE [LARGE SCALE GENOMIC DNA]</scope>
    <source>
        <strain evidence="8">HZ-22</strain>
    </source>
</reference>
<evidence type="ECO:0000313" key="7">
    <source>
        <dbReference type="EMBL" id="ALJ05579.1"/>
    </source>
</evidence>
<proteinExistence type="predicted"/>
<keyword evidence="5 6" id="KW-0472">Membrane</keyword>
<dbReference type="STRING" id="1736674.APS56_10790"/>
<keyword evidence="4 6" id="KW-1133">Transmembrane helix</keyword>
<evidence type="ECO:0000256" key="5">
    <source>
        <dbReference type="ARBA" id="ARBA00023136"/>
    </source>
</evidence>
<gene>
    <name evidence="7" type="ORF">APS56_10790</name>
</gene>
<dbReference type="KEGG" id="ahz:APS56_10790"/>
<feature type="transmembrane region" description="Helical" evidence="6">
    <location>
        <begin position="42"/>
        <end position="63"/>
    </location>
</feature>
<evidence type="ECO:0000256" key="1">
    <source>
        <dbReference type="ARBA" id="ARBA00004651"/>
    </source>
</evidence>
<organism evidence="7 8">
    <name type="scientific">Pseudalgibacter alginicilyticus</name>
    <dbReference type="NCBI Taxonomy" id="1736674"/>
    <lineage>
        <taxon>Bacteria</taxon>
        <taxon>Pseudomonadati</taxon>
        <taxon>Bacteroidota</taxon>
        <taxon>Flavobacteriia</taxon>
        <taxon>Flavobacteriales</taxon>
        <taxon>Flavobacteriaceae</taxon>
        <taxon>Pseudalgibacter</taxon>
    </lineage>
</organism>
<evidence type="ECO:0000256" key="6">
    <source>
        <dbReference type="SAM" id="Phobius"/>
    </source>
</evidence>
<dbReference type="PANTHER" id="PTHR30250">
    <property type="entry name" value="PST FAMILY PREDICTED COLANIC ACID TRANSPORTER"/>
    <property type="match status" value="1"/>
</dbReference>
<dbReference type="GO" id="GO:0005886">
    <property type="term" value="C:plasma membrane"/>
    <property type="evidence" value="ECO:0007669"/>
    <property type="project" value="UniProtKB-SubCell"/>
</dbReference>
<dbReference type="Pfam" id="PF01943">
    <property type="entry name" value="Polysacc_synt"/>
    <property type="match status" value="1"/>
</dbReference>
<keyword evidence="8" id="KW-1185">Reference proteome</keyword>
<sequence>MKNMKNKSLIIPFVEVLSKAISFLNILLFIRILNIEDYADYSYLVAIVLWSSVVMDGGINTLIYNKSLKNDTNEINTLFTSRLFLSLVVITIVGFFFLYKSPLLAVSALIFSFVTYFSSTSALVKMLSRGLGFIKVDVLSILSEPLIRFFFLLIIYFTRFIFQYKLWHVLLIYLIAGVIAFYINKLYLNSVFSLNFYFNGIKSIYSNIVKSLKQSKYYLFYYLMLVGIGRVDVIFLESYSNKVQLALFSSALNLYQVAQLFFISIITSQFIKLYNSKKLIIKFLVPLLIVSILFTNIASPIIYKYLFPLDYINGQFVLNILIIAILPSIINYYYIVENNYVDRVKLNFGILLIAFVVKILIYLTLKPIDLLTYSYVFVFAECAVFLMFIIKKKYENITDK</sequence>
<keyword evidence="3 6" id="KW-0812">Transmembrane</keyword>
<feature type="transmembrane region" description="Helical" evidence="6">
    <location>
        <begin position="170"/>
        <end position="198"/>
    </location>
</feature>
<feature type="transmembrane region" description="Helical" evidence="6">
    <location>
        <begin position="371"/>
        <end position="390"/>
    </location>
</feature>
<dbReference type="InterPro" id="IPR002797">
    <property type="entry name" value="Polysacc_synth"/>
</dbReference>
<dbReference type="PANTHER" id="PTHR30250:SF11">
    <property type="entry name" value="O-ANTIGEN TRANSPORTER-RELATED"/>
    <property type="match status" value="1"/>
</dbReference>
<feature type="transmembrane region" description="Helical" evidence="6">
    <location>
        <begin position="103"/>
        <end position="124"/>
    </location>
</feature>
<dbReference type="InterPro" id="IPR050833">
    <property type="entry name" value="Poly_Biosynth_Transport"/>
</dbReference>
<feature type="transmembrane region" description="Helical" evidence="6">
    <location>
        <begin position="219"/>
        <end position="239"/>
    </location>
</feature>
<evidence type="ECO:0000256" key="4">
    <source>
        <dbReference type="ARBA" id="ARBA00022989"/>
    </source>
</evidence>
<feature type="transmembrane region" description="Helical" evidence="6">
    <location>
        <begin position="75"/>
        <end position="97"/>
    </location>
</feature>
<feature type="transmembrane region" description="Helical" evidence="6">
    <location>
        <begin position="245"/>
        <end position="267"/>
    </location>
</feature>
<feature type="transmembrane region" description="Helical" evidence="6">
    <location>
        <begin position="145"/>
        <end position="164"/>
    </location>
</feature>
<evidence type="ECO:0000256" key="3">
    <source>
        <dbReference type="ARBA" id="ARBA00022692"/>
    </source>
</evidence>
<dbReference type="EMBL" id="CP012898">
    <property type="protein sequence ID" value="ALJ05579.1"/>
    <property type="molecule type" value="Genomic_DNA"/>
</dbReference>
<comment type="subcellular location">
    <subcellularLocation>
        <location evidence="1">Cell membrane</location>
        <topology evidence="1">Multi-pass membrane protein</topology>
    </subcellularLocation>
</comment>
<evidence type="ECO:0008006" key="9">
    <source>
        <dbReference type="Google" id="ProtNLM"/>
    </source>
</evidence>